<protein>
    <submittedName>
        <fullName evidence="2">UPF0503 protein</fullName>
    </submittedName>
</protein>
<evidence type="ECO:0000256" key="1">
    <source>
        <dbReference type="SAM" id="MobiDB-lite"/>
    </source>
</evidence>
<dbReference type="PANTHER" id="PTHR31659:SF9">
    <property type="entry name" value="PROTEIN: UPF0503-LIKE PROTEIN, PUTATIVE (DUF740)-RELATED"/>
    <property type="match status" value="1"/>
</dbReference>
<dbReference type="Proteomes" id="UP001418222">
    <property type="component" value="Unassembled WGS sequence"/>
</dbReference>
<evidence type="ECO:0000313" key="2">
    <source>
        <dbReference type="EMBL" id="KAK8926561.1"/>
    </source>
</evidence>
<feature type="region of interest" description="Disordered" evidence="1">
    <location>
        <begin position="74"/>
        <end position="94"/>
    </location>
</feature>
<feature type="region of interest" description="Disordered" evidence="1">
    <location>
        <begin position="521"/>
        <end position="545"/>
    </location>
</feature>
<dbReference type="EMBL" id="JBBWWQ010000016">
    <property type="protein sequence ID" value="KAK8926561.1"/>
    <property type="molecule type" value="Genomic_DNA"/>
</dbReference>
<feature type="compositionally biased region" description="Polar residues" evidence="1">
    <location>
        <begin position="78"/>
        <end position="89"/>
    </location>
</feature>
<proteinExistence type="predicted"/>
<organism evidence="2 3">
    <name type="scientific">Platanthera zijinensis</name>
    <dbReference type="NCBI Taxonomy" id="2320716"/>
    <lineage>
        <taxon>Eukaryota</taxon>
        <taxon>Viridiplantae</taxon>
        <taxon>Streptophyta</taxon>
        <taxon>Embryophyta</taxon>
        <taxon>Tracheophyta</taxon>
        <taxon>Spermatophyta</taxon>
        <taxon>Magnoliopsida</taxon>
        <taxon>Liliopsida</taxon>
        <taxon>Asparagales</taxon>
        <taxon>Orchidaceae</taxon>
        <taxon>Orchidoideae</taxon>
        <taxon>Orchideae</taxon>
        <taxon>Orchidinae</taxon>
        <taxon>Platanthera</taxon>
    </lineage>
</organism>
<dbReference type="AlphaFoldDB" id="A0AAP0B424"/>
<comment type="caution">
    <text evidence="2">The sequence shown here is derived from an EMBL/GenBank/DDBJ whole genome shotgun (WGS) entry which is preliminary data.</text>
</comment>
<feature type="region of interest" description="Disordered" evidence="1">
    <location>
        <begin position="368"/>
        <end position="391"/>
    </location>
</feature>
<sequence>MITEIGGNWELPLPAGARPAIRPPAACERHPDELVTGFCASCLRERLAGLEAAATNAAEAPRKSTSSAIKSIFSRSSGVQPPGSNTNLQSSSFRRSELRRSKSFSVSRFPCVAAAVEPQRKSCDIRARNTLLALFHQDDVDRPAASLSVSGDVVEECHKFSLSGKEGGEDNSDEIMSAADDMEEDTETAVAEELKSMKDHIDLNSQEKKIPAKEFTGSFWFAASVFSKKLRNWRIQKLQKKSISTMQPEKTGSSSQRIRDTQSEIAIDAFGRCSFDINPRFSLDASRFSFEDPRHSWDEPRASWDGYLVSGGGGGGGGGGGRSILPRLPPMLAVAEDFPAPAVQRFDGLIPVVEDLVMPGGSLQTLDYYEGGSTSRGRRSLERSNSTRKSSFEMKALTPGANAHPKGSISVSAELVQAYHGGKHERDSREWSSNSLRDECSENLDFASRDQSKVPPPAKKSRRWSKAWNLFGFIHWRGRSSSSGSRGNGMERSFSETWPELRTSGYNPRICRSNSAVSSRSLFKGNGERGGSVRTGLQSSKGNRKKKKIMEEFELERNSSSRYLSRGVVDNGLSGLYLPAVKGSRRKTGKYISSHSITGSMLSLY</sequence>
<keyword evidence="3" id="KW-1185">Reference proteome</keyword>
<name>A0AAP0B424_9ASPA</name>
<dbReference type="PANTHER" id="PTHR31659">
    <property type="entry name" value="PROTEIN: UPF0503-LIKE PROTEIN, PUTATIVE (DUF740)-RELATED"/>
    <property type="match status" value="1"/>
</dbReference>
<accession>A0AAP0B424</accession>
<evidence type="ECO:0000313" key="3">
    <source>
        <dbReference type="Proteomes" id="UP001418222"/>
    </source>
</evidence>
<reference evidence="2 3" key="1">
    <citation type="journal article" date="2022" name="Nat. Plants">
        <title>Genomes of leafy and leafless Platanthera orchids illuminate the evolution of mycoheterotrophy.</title>
        <authorList>
            <person name="Li M.H."/>
            <person name="Liu K.W."/>
            <person name="Li Z."/>
            <person name="Lu H.C."/>
            <person name="Ye Q.L."/>
            <person name="Zhang D."/>
            <person name="Wang J.Y."/>
            <person name="Li Y.F."/>
            <person name="Zhong Z.M."/>
            <person name="Liu X."/>
            <person name="Yu X."/>
            <person name="Liu D.K."/>
            <person name="Tu X.D."/>
            <person name="Liu B."/>
            <person name="Hao Y."/>
            <person name="Liao X.Y."/>
            <person name="Jiang Y.T."/>
            <person name="Sun W.H."/>
            <person name="Chen J."/>
            <person name="Chen Y.Q."/>
            <person name="Ai Y."/>
            <person name="Zhai J.W."/>
            <person name="Wu S.S."/>
            <person name="Zhou Z."/>
            <person name="Hsiao Y.Y."/>
            <person name="Wu W.L."/>
            <person name="Chen Y.Y."/>
            <person name="Lin Y.F."/>
            <person name="Hsu J.L."/>
            <person name="Li C.Y."/>
            <person name="Wang Z.W."/>
            <person name="Zhao X."/>
            <person name="Zhong W.Y."/>
            <person name="Ma X.K."/>
            <person name="Ma L."/>
            <person name="Huang J."/>
            <person name="Chen G.Z."/>
            <person name="Huang M.Z."/>
            <person name="Huang L."/>
            <person name="Peng D.H."/>
            <person name="Luo Y.B."/>
            <person name="Zou S.Q."/>
            <person name="Chen S.P."/>
            <person name="Lan S."/>
            <person name="Tsai W.C."/>
            <person name="Van de Peer Y."/>
            <person name="Liu Z.J."/>
        </authorList>
    </citation>
    <scope>NUCLEOTIDE SEQUENCE [LARGE SCALE GENOMIC DNA]</scope>
    <source>
        <strain evidence="2">Lor287</strain>
    </source>
</reference>
<dbReference type="InterPro" id="IPR008004">
    <property type="entry name" value="OCTOPUS-like"/>
</dbReference>
<dbReference type="Pfam" id="PF05340">
    <property type="entry name" value="DUF740"/>
    <property type="match status" value="2"/>
</dbReference>
<gene>
    <name evidence="2" type="ORF">KSP39_PZI018351</name>
</gene>